<gene>
    <name evidence="1" type="ORF">D3272_19985</name>
</gene>
<sequence length="214" mass="23085">MGQNTGTRIDFEHLVAAVAGRRGDGRLFVAIAGPPGGGKSTVAEALVARLEAADPGRSAVLPMDGYHYDDRVLLARGLHGRKGAPDTFDVAGLRHMLGRLRRDDEEEVAVPVFDRDIEIARAGARVVPRGVRTLVVEGNYLLLGQAPWSSLRPAFDLTVLVAVPEEELRRRLTARWQGYRLSPEAVAAKLDGNDLPNGRLVMADSVAPDLLLAL</sequence>
<evidence type="ECO:0000313" key="1">
    <source>
        <dbReference type="EMBL" id="RYB02680.1"/>
    </source>
</evidence>
<organism evidence="1 2">
    <name type="scientific">Lichenibacterium ramalinae</name>
    <dbReference type="NCBI Taxonomy" id="2316527"/>
    <lineage>
        <taxon>Bacteria</taxon>
        <taxon>Pseudomonadati</taxon>
        <taxon>Pseudomonadota</taxon>
        <taxon>Alphaproteobacteria</taxon>
        <taxon>Hyphomicrobiales</taxon>
        <taxon>Lichenihabitantaceae</taxon>
        <taxon>Lichenibacterium</taxon>
    </lineage>
</organism>
<accession>A0A4Q2RAQ9</accession>
<name>A0A4Q2RAQ9_9HYPH</name>
<proteinExistence type="predicted"/>
<dbReference type="Gene3D" id="3.40.50.300">
    <property type="entry name" value="P-loop containing nucleotide triphosphate hydrolases"/>
    <property type="match status" value="1"/>
</dbReference>
<dbReference type="InterPro" id="IPR027417">
    <property type="entry name" value="P-loop_NTPase"/>
</dbReference>
<dbReference type="RefSeq" id="WP_129220977.1">
    <property type="nucleotide sequence ID" value="NZ_QYBC01000018.1"/>
</dbReference>
<dbReference type="SUPFAM" id="SSF52540">
    <property type="entry name" value="P-loop containing nucleoside triphosphate hydrolases"/>
    <property type="match status" value="1"/>
</dbReference>
<evidence type="ECO:0000313" key="2">
    <source>
        <dbReference type="Proteomes" id="UP000289411"/>
    </source>
</evidence>
<dbReference type="OrthoDB" id="3192509at2"/>
<keyword evidence="1" id="KW-0808">Transferase</keyword>
<comment type="caution">
    <text evidence="1">The sequence shown here is derived from an EMBL/GenBank/DDBJ whole genome shotgun (WGS) entry which is preliminary data.</text>
</comment>
<protein>
    <submittedName>
        <fullName evidence="1">Nucleoside/nucleotide kinase family protein</fullName>
    </submittedName>
</protein>
<reference evidence="1 2" key="1">
    <citation type="submission" date="2018-09" db="EMBL/GenBank/DDBJ databases">
        <authorList>
            <person name="Grouzdev D.S."/>
            <person name="Krutkina M.S."/>
        </authorList>
    </citation>
    <scope>NUCLEOTIDE SEQUENCE [LARGE SCALE GENOMIC DNA]</scope>
    <source>
        <strain evidence="1 2">RmlP001</strain>
    </source>
</reference>
<dbReference type="EMBL" id="QYBC01000018">
    <property type="protein sequence ID" value="RYB02680.1"/>
    <property type="molecule type" value="Genomic_DNA"/>
</dbReference>
<dbReference type="AlphaFoldDB" id="A0A4Q2RAQ9"/>
<reference evidence="1 2" key="2">
    <citation type="submission" date="2019-02" db="EMBL/GenBank/DDBJ databases">
        <title>'Lichenibacterium ramalinii' gen. nov. sp. nov., 'Lichenibacterium minor' gen. nov. sp. nov.</title>
        <authorList>
            <person name="Pankratov T."/>
        </authorList>
    </citation>
    <scope>NUCLEOTIDE SEQUENCE [LARGE SCALE GENOMIC DNA]</scope>
    <source>
        <strain evidence="1 2">RmlP001</strain>
    </source>
</reference>
<dbReference type="Proteomes" id="UP000289411">
    <property type="component" value="Unassembled WGS sequence"/>
</dbReference>
<dbReference type="PANTHER" id="PTHR10285">
    <property type="entry name" value="URIDINE KINASE"/>
    <property type="match status" value="1"/>
</dbReference>
<dbReference type="GO" id="GO:0016301">
    <property type="term" value="F:kinase activity"/>
    <property type="evidence" value="ECO:0007669"/>
    <property type="project" value="UniProtKB-KW"/>
</dbReference>
<dbReference type="NCBIfam" id="NF006746">
    <property type="entry name" value="PRK09270.1-5"/>
    <property type="match status" value="1"/>
</dbReference>
<keyword evidence="2" id="KW-1185">Reference proteome</keyword>
<keyword evidence="1" id="KW-0418">Kinase</keyword>